<sequence length="162" mass="18476">MDVLRKKITIFHWGDNITSIHVVHRYRYRCSGELYGASSNVCRQPLPRDPTAKLRELRQFINGVIPIDKFHKNISGMGSNSTVSSEFGSNLSINFTCECDSTCSICLREFEDGEDIRVLPECEHHYHVDCIDEWLCSHSSCPICRANTPIQHKTSSFANLHC</sequence>
<dbReference type="EMBL" id="JAUESC010000380">
    <property type="protein sequence ID" value="KAK0592521.1"/>
    <property type="molecule type" value="Genomic_DNA"/>
</dbReference>
<organism evidence="3 4">
    <name type="scientific">Acer saccharum</name>
    <name type="common">Sugar maple</name>
    <dbReference type="NCBI Taxonomy" id="4024"/>
    <lineage>
        <taxon>Eukaryota</taxon>
        <taxon>Viridiplantae</taxon>
        <taxon>Streptophyta</taxon>
        <taxon>Embryophyta</taxon>
        <taxon>Tracheophyta</taxon>
        <taxon>Spermatophyta</taxon>
        <taxon>Magnoliopsida</taxon>
        <taxon>eudicotyledons</taxon>
        <taxon>Gunneridae</taxon>
        <taxon>Pentapetalae</taxon>
        <taxon>rosids</taxon>
        <taxon>malvids</taxon>
        <taxon>Sapindales</taxon>
        <taxon>Sapindaceae</taxon>
        <taxon>Hippocastanoideae</taxon>
        <taxon>Acereae</taxon>
        <taxon>Acer</taxon>
    </lineage>
</organism>
<keyword evidence="1" id="KW-0863">Zinc-finger</keyword>
<evidence type="ECO:0000313" key="4">
    <source>
        <dbReference type="Proteomes" id="UP001168877"/>
    </source>
</evidence>
<dbReference type="Proteomes" id="UP001168877">
    <property type="component" value="Unassembled WGS sequence"/>
</dbReference>
<dbReference type="AlphaFoldDB" id="A0AA39SGR4"/>
<reference evidence="3" key="2">
    <citation type="submission" date="2023-06" db="EMBL/GenBank/DDBJ databases">
        <authorList>
            <person name="Swenson N.G."/>
            <person name="Wegrzyn J.L."/>
            <person name="Mcevoy S.L."/>
        </authorList>
    </citation>
    <scope>NUCLEOTIDE SEQUENCE</scope>
    <source>
        <strain evidence="3">NS2018</strain>
        <tissue evidence="3">Leaf</tissue>
    </source>
</reference>
<protein>
    <recommendedName>
        <fullName evidence="2">RING-type domain-containing protein</fullName>
    </recommendedName>
</protein>
<dbReference type="SMART" id="SM00184">
    <property type="entry name" value="RING"/>
    <property type="match status" value="1"/>
</dbReference>
<dbReference type="CDD" id="cd16461">
    <property type="entry name" value="RING-H2_EL5-like"/>
    <property type="match status" value="1"/>
</dbReference>
<feature type="domain" description="RING-type" evidence="2">
    <location>
        <begin position="103"/>
        <end position="145"/>
    </location>
</feature>
<keyword evidence="1" id="KW-0862">Zinc</keyword>
<dbReference type="InterPro" id="IPR001841">
    <property type="entry name" value="Znf_RING"/>
</dbReference>
<dbReference type="InterPro" id="IPR013083">
    <property type="entry name" value="Znf_RING/FYVE/PHD"/>
</dbReference>
<dbReference type="Pfam" id="PF13639">
    <property type="entry name" value="zf-RING_2"/>
    <property type="match status" value="1"/>
</dbReference>
<reference evidence="3" key="1">
    <citation type="journal article" date="2022" name="Plant J.">
        <title>Strategies of tolerance reflected in two North American maple genomes.</title>
        <authorList>
            <person name="McEvoy S.L."/>
            <person name="Sezen U.U."/>
            <person name="Trouern-Trend A."/>
            <person name="McMahon S.M."/>
            <person name="Schaberg P.G."/>
            <person name="Yang J."/>
            <person name="Wegrzyn J.L."/>
            <person name="Swenson N.G."/>
        </authorList>
    </citation>
    <scope>NUCLEOTIDE SEQUENCE</scope>
    <source>
        <strain evidence="3">NS2018</strain>
    </source>
</reference>
<gene>
    <name evidence="3" type="ORF">LWI29_020654</name>
</gene>
<dbReference type="Gene3D" id="3.30.40.10">
    <property type="entry name" value="Zinc/RING finger domain, C3HC4 (zinc finger)"/>
    <property type="match status" value="1"/>
</dbReference>
<evidence type="ECO:0000256" key="1">
    <source>
        <dbReference type="PROSITE-ProRule" id="PRU00175"/>
    </source>
</evidence>
<dbReference type="SUPFAM" id="SSF57850">
    <property type="entry name" value="RING/U-box"/>
    <property type="match status" value="1"/>
</dbReference>
<accession>A0AA39SGR4</accession>
<proteinExistence type="predicted"/>
<evidence type="ECO:0000313" key="3">
    <source>
        <dbReference type="EMBL" id="KAK0592521.1"/>
    </source>
</evidence>
<comment type="caution">
    <text evidence="3">The sequence shown here is derived from an EMBL/GenBank/DDBJ whole genome shotgun (WGS) entry which is preliminary data.</text>
</comment>
<evidence type="ECO:0000259" key="2">
    <source>
        <dbReference type="PROSITE" id="PS50089"/>
    </source>
</evidence>
<keyword evidence="1" id="KW-0479">Metal-binding</keyword>
<dbReference type="PANTHER" id="PTHR45676">
    <property type="entry name" value="RING-H2 FINGER PROTEIN ATL51-RELATED"/>
    <property type="match status" value="1"/>
</dbReference>
<dbReference type="PROSITE" id="PS50089">
    <property type="entry name" value="ZF_RING_2"/>
    <property type="match status" value="1"/>
</dbReference>
<name>A0AA39SGR4_ACESA</name>
<dbReference type="GO" id="GO:0008270">
    <property type="term" value="F:zinc ion binding"/>
    <property type="evidence" value="ECO:0007669"/>
    <property type="project" value="UniProtKB-KW"/>
</dbReference>
<keyword evidence="4" id="KW-1185">Reference proteome</keyword>